<dbReference type="PROSITE" id="PS51257">
    <property type="entry name" value="PROKAR_LIPOPROTEIN"/>
    <property type="match status" value="1"/>
</dbReference>
<dbReference type="AlphaFoldDB" id="U1SHT7"/>
<organism evidence="1 2">
    <name type="scientific">Alloscardovia omnicolens F0580</name>
    <dbReference type="NCBI Taxonomy" id="1321816"/>
    <lineage>
        <taxon>Bacteria</taxon>
        <taxon>Bacillati</taxon>
        <taxon>Actinomycetota</taxon>
        <taxon>Actinomycetes</taxon>
        <taxon>Bifidobacteriales</taxon>
        <taxon>Bifidobacteriaceae</taxon>
        <taxon>Alloscardovia</taxon>
    </lineage>
</organism>
<evidence type="ECO:0000313" key="2">
    <source>
        <dbReference type="Proteomes" id="UP000016519"/>
    </source>
</evidence>
<protein>
    <recommendedName>
        <fullName evidence="3">Lipoprotein</fullName>
    </recommendedName>
</protein>
<dbReference type="Proteomes" id="UP000016519">
    <property type="component" value="Unassembled WGS sequence"/>
</dbReference>
<comment type="caution">
    <text evidence="1">The sequence shown here is derived from an EMBL/GenBank/DDBJ whole genome shotgun (WGS) entry which is preliminary data.</text>
</comment>
<dbReference type="EMBL" id="AWSI01000012">
    <property type="protein sequence ID" value="ERH31513.1"/>
    <property type="molecule type" value="Genomic_DNA"/>
</dbReference>
<evidence type="ECO:0008006" key="3">
    <source>
        <dbReference type="Google" id="ProtNLM"/>
    </source>
</evidence>
<dbReference type="HOGENOM" id="CLU_3303665_0_0_11"/>
<proteinExistence type="predicted"/>
<reference evidence="1 2" key="1">
    <citation type="submission" date="2013-08" db="EMBL/GenBank/DDBJ databases">
        <authorList>
            <person name="Weinstock G."/>
            <person name="Sodergren E."/>
            <person name="Wylie T."/>
            <person name="Fulton L."/>
            <person name="Fulton R."/>
            <person name="Fronick C."/>
            <person name="O'Laughlin M."/>
            <person name="Godfrey J."/>
            <person name="Miner T."/>
            <person name="Herter B."/>
            <person name="Appelbaum E."/>
            <person name="Cordes M."/>
            <person name="Lek S."/>
            <person name="Wollam A."/>
            <person name="Pepin K.H."/>
            <person name="Palsikar V.B."/>
            <person name="Mitreva M."/>
            <person name="Wilson R.K."/>
        </authorList>
    </citation>
    <scope>NUCLEOTIDE SEQUENCE [LARGE SCALE GENOMIC DNA]</scope>
    <source>
        <strain evidence="1 2">F0580</strain>
    </source>
</reference>
<evidence type="ECO:0000313" key="1">
    <source>
        <dbReference type="EMBL" id="ERH31513.1"/>
    </source>
</evidence>
<accession>U1SHT7</accession>
<sequence length="39" mass="4320">MKPLRIPMSMRSGFIHAPCALLSCASDAVVFIISHRIYS</sequence>
<keyword evidence="2" id="KW-1185">Reference proteome</keyword>
<name>U1SHT7_9BIFI</name>
<gene>
    <name evidence="1" type="ORF">HMPREF9244_00383</name>
</gene>